<dbReference type="PANTHER" id="PTHR42053:SF1">
    <property type="match status" value="1"/>
</dbReference>
<dbReference type="EMBL" id="LAEV01000270">
    <property type="protein sequence ID" value="KKA30759.1"/>
    <property type="molecule type" value="Genomic_DNA"/>
</dbReference>
<dbReference type="PANTHER" id="PTHR42053">
    <property type="match status" value="1"/>
</dbReference>
<accession>A0A0F4ZJG1</accession>
<sequence>MAATCKPKLPQLSTPVNSNFPISISGPSPLSAHPRSANDSSRTPISPPSAYIEYLQRWSLNSPMISRPSYSGNTTPSTASSHSSCSCKAAASAAIAAAAGEAPPTSNPASVTIKQEPGLHAPLTAPPAPLSPFTRVPMSAPANGASFPSLKVPPSPAPALSPYPTDSPMSARSPFSARGYTTKFDWDAALKARPTAGEIRKQSSRTNVRHIREVVTRTVTFTPRMKPAPKGKRRKAE</sequence>
<evidence type="ECO:0000256" key="1">
    <source>
        <dbReference type="SAM" id="MobiDB-lite"/>
    </source>
</evidence>
<reference evidence="2 3" key="1">
    <citation type="submission" date="2015-03" db="EMBL/GenBank/DDBJ databases">
        <authorList>
            <person name="Radwan O."/>
            <person name="Al-Naeli F.A."/>
            <person name="Rendon G.A."/>
            <person name="Fields C."/>
        </authorList>
    </citation>
    <scope>NUCLEOTIDE SEQUENCE [LARGE SCALE GENOMIC DNA]</scope>
    <source>
        <strain evidence="2">CR-DP1</strain>
    </source>
</reference>
<feature type="compositionally biased region" description="Pro residues" evidence="1">
    <location>
        <begin position="151"/>
        <end position="161"/>
    </location>
</feature>
<dbReference type="OrthoDB" id="5405654at2759"/>
<gene>
    <name evidence="2" type="ORF">TD95_002606</name>
</gene>
<feature type="region of interest" description="Disordered" evidence="1">
    <location>
        <begin position="147"/>
        <end position="172"/>
    </location>
</feature>
<dbReference type="AlphaFoldDB" id="A0A0F4ZJG1"/>
<comment type="caution">
    <text evidence="2">The sequence shown here is derived from an EMBL/GenBank/DDBJ whole genome shotgun (WGS) entry which is preliminary data.</text>
</comment>
<organism evidence="2 3">
    <name type="scientific">Thielaviopsis punctulata</name>
    <dbReference type="NCBI Taxonomy" id="72032"/>
    <lineage>
        <taxon>Eukaryota</taxon>
        <taxon>Fungi</taxon>
        <taxon>Dikarya</taxon>
        <taxon>Ascomycota</taxon>
        <taxon>Pezizomycotina</taxon>
        <taxon>Sordariomycetes</taxon>
        <taxon>Hypocreomycetidae</taxon>
        <taxon>Microascales</taxon>
        <taxon>Ceratocystidaceae</taxon>
        <taxon>Thielaviopsis</taxon>
    </lineage>
</organism>
<protein>
    <submittedName>
        <fullName evidence="2">Uncharacterized protein</fullName>
    </submittedName>
</protein>
<keyword evidence="3" id="KW-1185">Reference proteome</keyword>
<evidence type="ECO:0000313" key="3">
    <source>
        <dbReference type="Proteomes" id="UP000033483"/>
    </source>
</evidence>
<feature type="region of interest" description="Disordered" evidence="1">
    <location>
        <begin position="1"/>
        <end position="47"/>
    </location>
</feature>
<evidence type="ECO:0000313" key="2">
    <source>
        <dbReference type="EMBL" id="KKA30759.1"/>
    </source>
</evidence>
<name>A0A0F4ZJG1_9PEZI</name>
<dbReference type="Proteomes" id="UP000033483">
    <property type="component" value="Unassembled WGS sequence"/>
</dbReference>
<feature type="compositionally biased region" description="Polar residues" evidence="1">
    <location>
        <begin position="11"/>
        <end position="28"/>
    </location>
</feature>
<proteinExistence type="predicted"/>